<dbReference type="RefSeq" id="WP_307272998.1">
    <property type="nucleotide sequence ID" value="NZ_JAUSVX010000004.1"/>
</dbReference>
<dbReference type="EMBL" id="JAUSVX010000004">
    <property type="protein sequence ID" value="MDQ0469857.1"/>
    <property type="molecule type" value="Genomic_DNA"/>
</dbReference>
<evidence type="ECO:0000256" key="1">
    <source>
        <dbReference type="ARBA" id="ARBA00022676"/>
    </source>
</evidence>
<dbReference type="PANTHER" id="PTHR42679">
    <property type="entry name" value="S-METHYL-5'-THIOADENOSINE PHOSPHORYLASE"/>
    <property type="match status" value="1"/>
</dbReference>
<keyword evidence="1 4" id="KW-0328">Glycosyltransferase</keyword>
<dbReference type="Proteomes" id="UP001242480">
    <property type="component" value="Unassembled WGS sequence"/>
</dbReference>
<reference evidence="4 5" key="1">
    <citation type="submission" date="2023-07" db="EMBL/GenBank/DDBJ databases">
        <title>Genomic Encyclopedia of Type Strains, Phase IV (KMG-IV): sequencing the most valuable type-strain genomes for metagenomic binning, comparative biology and taxonomic classification.</title>
        <authorList>
            <person name="Goeker M."/>
        </authorList>
    </citation>
    <scope>NUCLEOTIDE SEQUENCE [LARGE SCALE GENOMIC DNA]</scope>
    <source>
        <strain evidence="4 5">DSM 19619</strain>
    </source>
</reference>
<dbReference type="InterPro" id="IPR010044">
    <property type="entry name" value="MTAP"/>
</dbReference>
<dbReference type="SUPFAM" id="SSF53167">
    <property type="entry name" value="Purine and uridine phosphorylases"/>
    <property type="match status" value="1"/>
</dbReference>
<sequence length="296" mass="32355">MPDQTLPIPKVDHAIICGSATWGLRFPEDVAEPGVKLIQRDMAFATPFGVSDEWKLVELDGTITEDGRPRRVLVVFSHGNRLDEMDHSSQRRLYWVLREAGVGKILAMSTSGALNRAILESDFVISGDVIELTQTQFSLLPGRLRYDASGKQLMCPILSGVVEATARELWPAEQRVYGLSAGLVCAHCWGPRLQSPAEANAYRSLGADLINHSLAPEATLAREIGASFTSMTFITAVYANYFAPPQVGIIGNDRRLELAPIAGRIALNAVARFPAQADYLAPKLRSAQDPSHYAVR</sequence>
<dbReference type="GO" id="GO:0017061">
    <property type="term" value="F:S-methyl-5-thioadenosine phosphorylase activity"/>
    <property type="evidence" value="ECO:0007669"/>
    <property type="project" value="UniProtKB-EC"/>
</dbReference>
<organism evidence="4 5">
    <name type="scientific">Labrys wisconsinensis</name>
    <dbReference type="NCBI Taxonomy" id="425677"/>
    <lineage>
        <taxon>Bacteria</taxon>
        <taxon>Pseudomonadati</taxon>
        <taxon>Pseudomonadota</taxon>
        <taxon>Alphaproteobacteria</taxon>
        <taxon>Hyphomicrobiales</taxon>
        <taxon>Xanthobacteraceae</taxon>
        <taxon>Labrys</taxon>
    </lineage>
</organism>
<keyword evidence="5" id="KW-1185">Reference proteome</keyword>
<keyword evidence="2 4" id="KW-0808">Transferase</keyword>
<dbReference type="InterPro" id="IPR035994">
    <property type="entry name" value="Nucleoside_phosphorylase_sf"/>
</dbReference>
<dbReference type="PANTHER" id="PTHR42679:SF2">
    <property type="entry name" value="S-METHYL-5'-THIOADENOSINE PHOSPHORYLASE"/>
    <property type="match status" value="1"/>
</dbReference>
<proteinExistence type="predicted"/>
<evidence type="ECO:0000313" key="5">
    <source>
        <dbReference type="Proteomes" id="UP001242480"/>
    </source>
</evidence>
<evidence type="ECO:0000256" key="2">
    <source>
        <dbReference type="ARBA" id="ARBA00022679"/>
    </source>
</evidence>
<accession>A0ABU0J6G1</accession>
<dbReference type="Pfam" id="PF01048">
    <property type="entry name" value="PNP_UDP_1"/>
    <property type="match status" value="1"/>
</dbReference>
<dbReference type="InterPro" id="IPR000845">
    <property type="entry name" value="Nucleoside_phosphorylase_d"/>
</dbReference>
<dbReference type="EC" id="2.4.2.28" evidence="4"/>
<comment type="caution">
    <text evidence="4">The sequence shown here is derived from an EMBL/GenBank/DDBJ whole genome shotgun (WGS) entry which is preliminary data.</text>
</comment>
<name>A0ABU0J6G1_9HYPH</name>
<evidence type="ECO:0000259" key="3">
    <source>
        <dbReference type="Pfam" id="PF01048"/>
    </source>
</evidence>
<gene>
    <name evidence="4" type="ORF">QO011_002873</name>
</gene>
<evidence type="ECO:0000313" key="4">
    <source>
        <dbReference type="EMBL" id="MDQ0469857.1"/>
    </source>
</evidence>
<dbReference type="Gene3D" id="3.40.50.1580">
    <property type="entry name" value="Nucleoside phosphorylase domain"/>
    <property type="match status" value="1"/>
</dbReference>
<protein>
    <submittedName>
        <fullName evidence="4">5'-methylthioadenosine phosphorylase</fullName>
        <ecNumber evidence="4">2.4.2.28</ecNumber>
    </submittedName>
</protein>
<feature type="domain" description="Nucleoside phosphorylase" evidence="3">
    <location>
        <begin position="72"/>
        <end position="239"/>
    </location>
</feature>